<dbReference type="HOGENOM" id="CLU_013917_0_1_0"/>
<dbReference type="PANTHER" id="PTHR47495:SF2">
    <property type="entry name" value="ALDEHYDE DEHYDROGENASE"/>
    <property type="match status" value="1"/>
</dbReference>
<dbReference type="SMART" id="SM01008">
    <property type="entry name" value="Ald_Xan_dh_C"/>
    <property type="match status" value="1"/>
</dbReference>
<dbReference type="Pfam" id="PF02738">
    <property type="entry name" value="MoCoBD_1"/>
    <property type="match status" value="1"/>
</dbReference>
<feature type="transmembrane region" description="Helical" evidence="1">
    <location>
        <begin position="17"/>
        <end position="36"/>
    </location>
</feature>
<dbReference type="PIRSF" id="PIRSF036389">
    <property type="entry name" value="IOR_B"/>
    <property type="match status" value="1"/>
</dbReference>
<evidence type="ECO:0000256" key="1">
    <source>
        <dbReference type="SAM" id="Phobius"/>
    </source>
</evidence>
<dbReference type="eggNOG" id="COG1529">
    <property type="taxonomic scope" value="Bacteria"/>
</dbReference>
<dbReference type="PANTHER" id="PTHR47495">
    <property type="entry name" value="ALDEHYDE DEHYDROGENASE"/>
    <property type="match status" value="1"/>
</dbReference>
<dbReference type="InterPro" id="IPR000674">
    <property type="entry name" value="Ald_Oxase/Xan_DH_a/b"/>
</dbReference>
<feature type="domain" description="Aldehyde oxidase/xanthine dehydrogenase a/b hammerhead" evidence="2">
    <location>
        <begin position="250"/>
        <end position="335"/>
    </location>
</feature>
<dbReference type="InterPro" id="IPR008274">
    <property type="entry name" value="AldOxase/xan_DH_MoCoBD1"/>
</dbReference>
<dbReference type="EMBL" id="AP009153">
    <property type="protein sequence ID" value="BAH40866.1"/>
    <property type="molecule type" value="Genomic_DNA"/>
</dbReference>
<evidence type="ECO:0000313" key="4">
    <source>
        <dbReference type="Proteomes" id="UP000002209"/>
    </source>
</evidence>
<keyword evidence="1" id="KW-0812">Transmembrane</keyword>
<dbReference type="InterPro" id="IPR046867">
    <property type="entry name" value="AldOxase/xan_DH_MoCoBD2"/>
</dbReference>
<keyword evidence="1" id="KW-1133">Transmembrane helix</keyword>
<dbReference type="SUPFAM" id="SSF54665">
    <property type="entry name" value="CO dehydrogenase molybdoprotein N-domain-like"/>
    <property type="match status" value="1"/>
</dbReference>
<dbReference type="Proteomes" id="UP000002209">
    <property type="component" value="Chromosome"/>
</dbReference>
<gene>
    <name evidence="3" type="primary">iorB</name>
    <name evidence="3" type="ordered locus">GAU_3824</name>
</gene>
<dbReference type="SUPFAM" id="SSF56003">
    <property type="entry name" value="Molybdenum cofactor-binding domain"/>
    <property type="match status" value="2"/>
</dbReference>
<sequence>MVSVPFDRHFLRMRRRAFLLAGLGTGGALFLGWTLLPPRQRLQGRHAPEVPAGSGIVALNGWLTIAPDDTVTIVAPKAEMGQGIHTALAMLVAEELDCDWQQVRVTHSPIDRIYGNVAALVDGLPIHPDQLDAPLVRGVRWLTAKVAREIGVMMTGGSSSVRDCWMVARQAGATAREALLSAAAEQTGVPIAECRTERGVVVCGTQRLRYGSLISAAVRQRPSRVVLKTPSQFTRIGVSTPRLDARDKVQGAPLYGIDVALPDMLYAAVAMPPVLGSRPLHFNQQAAMARPGVRAVVALEGTRYGDPPGVAIVAESWWQARQALPALAIEWSPSPHAALSSDGIMSTLRERAMRGDAFAFRRSGDAEALVNAPGARVMESLYEAPYLAHAAMEPINATARISRDQAEIWVGTQVPGFVRDAVAHVTAIDPSRITVHQYQLGGAFGRRLEADYAAQVAMIARAIPGVPVQVIWTREDDMRADFYRPAAVTRFRAALSPTGNVRAIVVQSASQAPFKALSQRVGFVPTMRGPDRTMAEGTWDQPYEFPAVRAAHAEVSLPVPVGSWRSVGHSHQAFFLESFIDELAQQAGQDPLAYRLALLARHPRAATVLRRATDAAGWNTPIARGDDGLLRARGLALHWSFGSYVAQVADVSIDGAQQLRVHRVVSAIDCGLIVNPAGVTQQVESAIIYGLSAALHGEITIENGRVRQGNFHEYRPLRIDECPVIETHLIASSEPPSGAGEVALPPVAPAVGNAIAVLIGRRLRQLPLRLTSRAVRGGAGT</sequence>
<dbReference type="STRING" id="379066.GAU_3824"/>
<dbReference type="InterPro" id="IPR012368">
    <property type="entry name" value="OxRdtase_Mopterin-bd_su_IorB"/>
</dbReference>
<dbReference type="Gene3D" id="3.90.1170.50">
    <property type="entry name" value="Aldehyde oxidase/xanthine dehydrogenase, a/b hammerhead"/>
    <property type="match status" value="1"/>
</dbReference>
<dbReference type="Pfam" id="PF20256">
    <property type="entry name" value="MoCoBD_2"/>
    <property type="match status" value="2"/>
</dbReference>
<keyword evidence="3" id="KW-0560">Oxidoreductase</keyword>
<dbReference type="InterPro" id="IPR037165">
    <property type="entry name" value="AldOxase/xan_DH_Mopterin-bd_sf"/>
</dbReference>
<evidence type="ECO:0000313" key="3">
    <source>
        <dbReference type="EMBL" id="BAH40866.1"/>
    </source>
</evidence>
<keyword evidence="4" id="KW-1185">Reference proteome</keyword>
<dbReference type="Gene3D" id="3.30.365.10">
    <property type="entry name" value="Aldehyde oxidase/xanthine dehydrogenase, molybdopterin binding domain"/>
    <property type="match status" value="4"/>
</dbReference>
<dbReference type="EC" id="1.3.99.16" evidence="3"/>
<keyword evidence="1" id="KW-0472">Membrane</keyword>
<dbReference type="AlphaFoldDB" id="C1AED9"/>
<proteinExistence type="predicted"/>
<reference evidence="4" key="1">
    <citation type="submission" date="2006-03" db="EMBL/GenBank/DDBJ databases">
        <title>Complete genome sequence of Gemmatimonas aurantiaca T-27 that represents a novel phylum Gemmatimonadetes.</title>
        <authorList>
            <person name="Takasaki K."/>
            <person name="Ichikawa N."/>
            <person name="Miura H."/>
            <person name="Matsushita S."/>
            <person name="Watanabe Y."/>
            <person name="Oguchi A."/>
            <person name="Ankai A."/>
            <person name="Yashiro I."/>
            <person name="Takahashi M."/>
            <person name="Terui Y."/>
            <person name="Fukui S."/>
            <person name="Yokoyama H."/>
            <person name="Tanikawa S."/>
            <person name="Hanada S."/>
            <person name="Kamagata Y."/>
            <person name="Fujita N."/>
        </authorList>
    </citation>
    <scope>NUCLEOTIDE SEQUENCE [LARGE SCALE GENOMIC DNA]</scope>
    <source>
        <strain evidence="4">T-27 / DSM 14586 / JCM 11422 / NBRC 100505</strain>
    </source>
</reference>
<accession>C1AED9</accession>
<protein>
    <submittedName>
        <fullName evidence="3">Isoquinoline 1-oxidoreductase beta subunit</fullName>
        <ecNumber evidence="3">1.3.99.16</ecNumber>
    </submittedName>
</protein>
<dbReference type="InterPro" id="IPR052516">
    <property type="entry name" value="N-heterocyclic_Hydroxylase"/>
</dbReference>
<evidence type="ECO:0000259" key="2">
    <source>
        <dbReference type="SMART" id="SM01008"/>
    </source>
</evidence>
<name>C1AED9_GEMAT</name>
<organism evidence="3 4">
    <name type="scientific">Gemmatimonas aurantiaca (strain DSM 14586 / JCM 11422 / NBRC 100505 / T-27)</name>
    <dbReference type="NCBI Taxonomy" id="379066"/>
    <lineage>
        <taxon>Bacteria</taxon>
        <taxon>Pseudomonadati</taxon>
        <taxon>Gemmatimonadota</taxon>
        <taxon>Gemmatimonadia</taxon>
        <taxon>Gemmatimonadales</taxon>
        <taxon>Gemmatimonadaceae</taxon>
        <taxon>Gemmatimonas</taxon>
    </lineage>
</organism>
<dbReference type="KEGG" id="gau:GAU_3824"/>
<dbReference type="GO" id="GO:0047121">
    <property type="term" value="F:isoquinoline 1-oxidoreductase activity"/>
    <property type="evidence" value="ECO:0007669"/>
    <property type="project" value="UniProtKB-EC"/>
</dbReference>
<dbReference type="InterPro" id="IPR036856">
    <property type="entry name" value="Ald_Oxase/Xan_DH_a/b_sf"/>
</dbReference>